<dbReference type="Pfam" id="PF00117">
    <property type="entry name" value="GATase"/>
    <property type="match status" value="1"/>
</dbReference>
<feature type="domain" description="Glutamine amidotransferase" evidence="1">
    <location>
        <begin position="43"/>
        <end position="183"/>
    </location>
</feature>
<dbReference type="InterPro" id="IPR029062">
    <property type="entry name" value="Class_I_gatase-like"/>
</dbReference>
<dbReference type="Gene3D" id="3.40.50.880">
    <property type="match status" value="1"/>
</dbReference>
<evidence type="ECO:0000313" key="3">
    <source>
        <dbReference type="Proteomes" id="UP001431221"/>
    </source>
</evidence>
<evidence type="ECO:0000313" key="2">
    <source>
        <dbReference type="EMBL" id="MCK7610634.1"/>
    </source>
</evidence>
<dbReference type="PANTHER" id="PTHR42695">
    <property type="entry name" value="GLUTAMINE AMIDOTRANSFERASE YLR126C-RELATED"/>
    <property type="match status" value="1"/>
</dbReference>
<dbReference type="RefSeq" id="WP_248149403.1">
    <property type="nucleotide sequence ID" value="NZ_JALNMJ010000001.1"/>
</dbReference>
<name>A0ABT0GMK3_9HYPH</name>
<accession>A0ABT0GMK3</accession>
<dbReference type="EMBL" id="JALNMJ010000001">
    <property type="protein sequence ID" value="MCK7610634.1"/>
    <property type="molecule type" value="Genomic_DNA"/>
</dbReference>
<dbReference type="CDD" id="cd01741">
    <property type="entry name" value="GATase1_1"/>
    <property type="match status" value="1"/>
</dbReference>
<keyword evidence="3" id="KW-1185">Reference proteome</keyword>
<proteinExistence type="predicted"/>
<reference evidence="2" key="1">
    <citation type="submission" date="2022-04" db="EMBL/GenBank/DDBJ databases">
        <title>Roseibium sp. CAU 1639 isolated from mud.</title>
        <authorList>
            <person name="Kim W."/>
        </authorList>
    </citation>
    <scope>NUCLEOTIDE SEQUENCE</scope>
    <source>
        <strain evidence="2">CAU 1639</strain>
    </source>
</reference>
<evidence type="ECO:0000259" key="1">
    <source>
        <dbReference type="Pfam" id="PF00117"/>
    </source>
</evidence>
<dbReference type="InterPro" id="IPR017926">
    <property type="entry name" value="GATASE"/>
</dbReference>
<dbReference type="PROSITE" id="PS51273">
    <property type="entry name" value="GATASE_TYPE_1"/>
    <property type="match status" value="1"/>
</dbReference>
<keyword evidence="2" id="KW-0315">Glutamine amidotransferase</keyword>
<protein>
    <submittedName>
        <fullName evidence="2">Type 1 glutamine amidotransferase</fullName>
    </submittedName>
</protein>
<sequence>MHFLVIENYPHTELGVLGRVAEAEGHSWKTVKAYAGEALPWEIETFAGLVVLGGAQNAVADDTYPHLPKVCDLILRFHQVERPVLGICLGSQLVARAFGGGNLLDLPVEFGWREVIPTKEGRADPVLKELQTGRPQFHWHTDTVTLPEGAVHLATSAMTPVQAFRMGWATYAVQFHFETGLSEVRSWSEQFPDDIAAHTPDWPVRFEAEAERHATAAEETGAALSRAWVKLL</sequence>
<organism evidence="2 3">
    <name type="scientific">Roseibium sediminicola</name>
    <dbReference type="NCBI Taxonomy" id="2933272"/>
    <lineage>
        <taxon>Bacteria</taxon>
        <taxon>Pseudomonadati</taxon>
        <taxon>Pseudomonadota</taxon>
        <taxon>Alphaproteobacteria</taxon>
        <taxon>Hyphomicrobiales</taxon>
        <taxon>Stappiaceae</taxon>
        <taxon>Roseibium</taxon>
    </lineage>
</organism>
<gene>
    <name evidence="2" type="ORF">M0H32_00565</name>
</gene>
<dbReference type="SUPFAM" id="SSF52317">
    <property type="entry name" value="Class I glutamine amidotransferase-like"/>
    <property type="match status" value="1"/>
</dbReference>
<dbReference type="InterPro" id="IPR044992">
    <property type="entry name" value="ChyE-like"/>
</dbReference>
<dbReference type="Proteomes" id="UP001431221">
    <property type="component" value="Unassembled WGS sequence"/>
</dbReference>
<comment type="caution">
    <text evidence="2">The sequence shown here is derived from an EMBL/GenBank/DDBJ whole genome shotgun (WGS) entry which is preliminary data.</text>
</comment>
<dbReference type="PANTHER" id="PTHR42695:SF5">
    <property type="entry name" value="GLUTAMINE AMIDOTRANSFERASE YLR126C-RELATED"/>
    <property type="match status" value="1"/>
</dbReference>